<protein>
    <submittedName>
        <fullName evidence="1">Uncharacterized protein</fullName>
    </submittedName>
</protein>
<dbReference type="AlphaFoldDB" id="A0A8X7BJ51"/>
<sequence length="118" mass="13950">MRQGYSFVQTREMSNSPSQMIPDMLDWREIWRSFLCEQHHSKWRHRWVDMKGSTRNGRHDPKCPSARHLRMVREDTGAPVEVDNLCLDESQWISWLYACISYDVAVFTTTGLLSLVFV</sequence>
<accession>A0A8X7BJ51</accession>
<proteinExistence type="predicted"/>
<keyword evidence="2" id="KW-1185">Reference proteome</keyword>
<name>A0A8X7BJ51_TRICX</name>
<comment type="caution">
    <text evidence="1">The sequence shown here is derived from an EMBL/GenBank/DDBJ whole genome shotgun (WGS) entry which is preliminary data.</text>
</comment>
<evidence type="ECO:0000313" key="2">
    <source>
        <dbReference type="Proteomes" id="UP000887159"/>
    </source>
</evidence>
<dbReference type="EMBL" id="BMAU01021402">
    <property type="protein sequence ID" value="GFY32342.1"/>
    <property type="molecule type" value="Genomic_DNA"/>
</dbReference>
<gene>
    <name evidence="1" type="ORF">TNCV_3558501</name>
</gene>
<dbReference type="Proteomes" id="UP000887159">
    <property type="component" value="Unassembled WGS sequence"/>
</dbReference>
<organism evidence="1 2">
    <name type="scientific">Trichonephila clavipes</name>
    <name type="common">Golden silk orbweaver</name>
    <name type="synonym">Nephila clavipes</name>
    <dbReference type="NCBI Taxonomy" id="2585209"/>
    <lineage>
        <taxon>Eukaryota</taxon>
        <taxon>Metazoa</taxon>
        <taxon>Ecdysozoa</taxon>
        <taxon>Arthropoda</taxon>
        <taxon>Chelicerata</taxon>
        <taxon>Arachnida</taxon>
        <taxon>Araneae</taxon>
        <taxon>Araneomorphae</taxon>
        <taxon>Entelegynae</taxon>
        <taxon>Araneoidea</taxon>
        <taxon>Nephilidae</taxon>
        <taxon>Trichonephila</taxon>
    </lineage>
</organism>
<reference evidence="1" key="1">
    <citation type="submission" date="2020-08" db="EMBL/GenBank/DDBJ databases">
        <title>Multicomponent nature underlies the extraordinary mechanical properties of spider dragline silk.</title>
        <authorList>
            <person name="Kono N."/>
            <person name="Nakamura H."/>
            <person name="Mori M."/>
            <person name="Yoshida Y."/>
            <person name="Ohtoshi R."/>
            <person name="Malay A.D."/>
            <person name="Moran D.A.P."/>
            <person name="Tomita M."/>
            <person name="Numata K."/>
            <person name="Arakawa K."/>
        </authorList>
    </citation>
    <scope>NUCLEOTIDE SEQUENCE</scope>
</reference>
<evidence type="ECO:0000313" key="1">
    <source>
        <dbReference type="EMBL" id="GFY32342.1"/>
    </source>
</evidence>